<feature type="compositionally biased region" description="Acidic residues" evidence="1">
    <location>
        <begin position="37"/>
        <end position="46"/>
    </location>
</feature>
<name>A0ABQ4YW14_9ASTR</name>
<sequence>MMKKIKKKIALTRVQTPSHVESTDDEEIQGANVEGDKQDEEETNEEVEANELYRDVNVNILIWKDEILK</sequence>
<proteinExistence type="predicted"/>
<comment type="caution">
    <text evidence="2">The sequence shown here is derived from an EMBL/GenBank/DDBJ whole genome shotgun (WGS) entry which is preliminary data.</text>
</comment>
<organism evidence="2 3">
    <name type="scientific">Tanacetum coccineum</name>
    <dbReference type="NCBI Taxonomy" id="301880"/>
    <lineage>
        <taxon>Eukaryota</taxon>
        <taxon>Viridiplantae</taxon>
        <taxon>Streptophyta</taxon>
        <taxon>Embryophyta</taxon>
        <taxon>Tracheophyta</taxon>
        <taxon>Spermatophyta</taxon>
        <taxon>Magnoliopsida</taxon>
        <taxon>eudicotyledons</taxon>
        <taxon>Gunneridae</taxon>
        <taxon>Pentapetalae</taxon>
        <taxon>asterids</taxon>
        <taxon>campanulids</taxon>
        <taxon>Asterales</taxon>
        <taxon>Asteraceae</taxon>
        <taxon>Asteroideae</taxon>
        <taxon>Anthemideae</taxon>
        <taxon>Anthemidinae</taxon>
        <taxon>Tanacetum</taxon>
    </lineage>
</organism>
<reference evidence="2" key="2">
    <citation type="submission" date="2022-01" db="EMBL/GenBank/DDBJ databases">
        <authorList>
            <person name="Yamashiro T."/>
            <person name="Shiraishi A."/>
            <person name="Satake H."/>
            <person name="Nakayama K."/>
        </authorList>
    </citation>
    <scope>NUCLEOTIDE SEQUENCE</scope>
</reference>
<evidence type="ECO:0000313" key="3">
    <source>
        <dbReference type="Proteomes" id="UP001151760"/>
    </source>
</evidence>
<evidence type="ECO:0000256" key="1">
    <source>
        <dbReference type="SAM" id="MobiDB-lite"/>
    </source>
</evidence>
<accession>A0ABQ4YW14</accession>
<keyword evidence="3" id="KW-1185">Reference proteome</keyword>
<protein>
    <submittedName>
        <fullName evidence="2">Uncharacterized protein</fullName>
    </submittedName>
</protein>
<dbReference type="Proteomes" id="UP001151760">
    <property type="component" value="Unassembled WGS sequence"/>
</dbReference>
<gene>
    <name evidence="2" type="ORF">Tco_0747707</name>
</gene>
<reference evidence="2" key="1">
    <citation type="journal article" date="2022" name="Int. J. Mol. Sci.">
        <title>Draft Genome of Tanacetum Coccineum: Genomic Comparison of Closely Related Tanacetum-Family Plants.</title>
        <authorList>
            <person name="Yamashiro T."/>
            <person name="Shiraishi A."/>
            <person name="Nakayama K."/>
            <person name="Satake H."/>
        </authorList>
    </citation>
    <scope>NUCLEOTIDE SEQUENCE</scope>
</reference>
<dbReference type="EMBL" id="BQNB010010728">
    <property type="protein sequence ID" value="GJS81166.1"/>
    <property type="molecule type" value="Genomic_DNA"/>
</dbReference>
<feature type="region of interest" description="Disordered" evidence="1">
    <location>
        <begin position="13"/>
        <end position="46"/>
    </location>
</feature>
<evidence type="ECO:0000313" key="2">
    <source>
        <dbReference type="EMBL" id="GJS81166.1"/>
    </source>
</evidence>